<dbReference type="GO" id="GO:0004222">
    <property type="term" value="F:metalloendopeptidase activity"/>
    <property type="evidence" value="ECO:0007669"/>
    <property type="project" value="InterPro"/>
</dbReference>
<feature type="compositionally biased region" description="Basic residues" evidence="1">
    <location>
        <begin position="209"/>
        <end position="222"/>
    </location>
</feature>
<evidence type="ECO:0000313" key="2">
    <source>
        <dbReference type="EMBL" id="GIM01868.1"/>
    </source>
</evidence>
<organism evidence="2 3">
    <name type="scientific">Volvox reticuliferus</name>
    <dbReference type="NCBI Taxonomy" id="1737510"/>
    <lineage>
        <taxon>Eukaryota</taxon>
        <taxon>Viridiplantae</taxon>
        <taxon>Chlorophyta</taxon>
        <taxon>core chlorophytes</taxon>
        <taxon>Chlorophyceae</taxon>
        <taxon>CS clade</taxon>
        <taxon>Chlamydomonadales</taxon>
        <taxon>Volvocaceae</taxon>
        <taxon>Volvox</taxon>
    </lineage>
</organism>
<dbReference type="Pfam" id="PF10263">
    <property type="entry name" value="SprT-like"/>
    <property type="match status" value="1"/>
</dbReference>
<feature type="compositionally biased region" description="Polar residues" evidence="1">
    <location>
        <begin position="300"/>
        <end position="314"/>
    </location>
</feature>
<dbReference type="GO" id="GO:0006974">
    <property type="term" value="P:DNA damage response"/>
    <property type="evidence" value="ECO:0007669"/>
    <property type="project" value="InterPro"/>
</dbReference>
<feature type="region of interest" description="Disordered" evidence="1">
    <location>
        <begin position="359"/>
        <end position="383"/>
    </location>
</feature>
<gene>
    <name evidence="2" type="ORF">Vretimale_6660</name>
</gene>
<evidence type="ECO:0000256" key="1">
    <source>
        <dbReference type="SAM" id="MobiDB-lite"/>
    </source>
</evidence>
<feature type="region of interest" description="Disordered" evidence="1">
    <location>
        <begin position="472"/>
        <end position="515"/>
    </location>
</feature>
<accession>A0A8J4G847</accession>
<dbReference type="Proteomes" id="UP000722791">
    <property type="component" value="Unassembled WGS sequence"/>
</dbReference>
<sequence length="714" mass="75096">MDEFEELGGEFPDIHALFLHYNDLYFNGVLLGNTTVEWSSKRMTLCGGICKYHPLSGCQIKLSEPLLKLRPVRDLKMVLLHEMIHAHNMTQRIRDPDPGGHGPPFLELMNKINRSTVPDPQRPPDGYKITTTHSMHGEVDNYRTHWWECERCKKVIKRAMNRPPQEADCVGRTGSRGAACCDPKCGYHTHLRTCGGAYIKVREPEPKPKASRKTSPAKKQHLSQHQPQHKPAVLPGQKRIDDIVRGAKRRAEGQQEPTLELGAATRGAGTSKAGSSIGGGGASGGRQGLHVQTGPLPGLWQSQRVPTLPQQQAGQDPKPLTCESVPTPVRQGGGVGTFFEGRAAGGSVNDCQQGVLTSPSAGVSASPQLPTAATHSKRPWPAIPARRLPKPAWGLGAIAVGSGLSGPSATAVGAGDAAGPGPCAGNGASTGTGTGPGGVPGQSAIGGGSGPNAGSVPGLVGLADREELATGQLESDQLASSSGSGLGSEPMLGGSRMGTEPGPTCAGIGGGAEAPSVEELRRRCAEAALARFRSNGQMQQQPQQQQQSQLVRNHGAAGNKPQEELPASAARTSLSGLGSWRPVGRGAGAGEHGLKDNEQLRGRRIGGGTAEQVIHAILDSDEDKLVEANESHQEEETEELGTADARGGAKGRMFMRTETGWKAQIDITRQLKGSVTHVASHGWPQGLTRPSSRVQQGDISVEVVDLVDDESDIE</sequence>
<feature type="compositionally biased region" description="Basic and acidic residues" evidence="1">
    <location>
        <begin position="238"/>
        <end position="253"/>
    </location>
</feature>
<feature type="region of interest" description="Disordered" evidence="1">
    <location>
        <begin position="425"/>
        <end position="459"/>
    </location>
</feature>
<feature type="region of interest" description="Disordered" evidence="1">
    <location>
        <begin position="202"/>
        <end position="329"/>
    </location>
</feature>
<feature type="compositionally biased region" description="Low complexity" evidence="1">
    <location>
        <begin position="534"/>
        <end position="549"/>
    </location>
</feature>
<comment type="caution">
    <text evidence="2">The sequence shown here is derived from an EMBL/GenBank/DDBJ whole genome shotgun (WGS) entry which is preliminary data.</text>
</comment>
<proteinExistence type="predicted"/>
<dbReference type="AlphaFoldDB" id="A0A8J4G847"/>
<reference evidence="2" key="1">
    <citation type="journal article" date="2021" name="Proc. Natl. Acad. Sci. U.S.A.">
        <title>Three genomes in the algal genus Volvox reveal the fate of a haploid sex-determining region after a transition to homothallism.</title>
        <authorList>
            <person name="Yamamoto K."/>
            <person name="Hamaji T."/>
            <person name="Kawai-Toyooka H."/>
            <person name="Matsuzaki R."/>
            <person name="Takahashi F."/>
            <person name="Nishimura Y."/>
            <person name="Kawachi M."/>
            <person name="Noguchi H."/>
            <person name="Minakuchi Y."/>
            <person name="Umen J.G."/>
            <person name="Toyoda A."/>
            <person name="Nozaki H."/>
        </authorList>
    </citation>
    <scope>NUCLEOTIDE SEQUENCE</scope>
    <source>
        <strain evidence="2">NIES-3785</strain>
    </source>
</reference>
<dbReference type="GO" id="GO:0005634">
    <property type="term" value="C:nucleus"/>
    <property type="evidence" value="ECO:0007669"/>
    <property type="project" value="TreeGrafter"/>
</dbReference>
<feature type="region of interest" description="Disordered" evidence="1">
    <location>
        <begin position="534"/>
        <end position="599"/>
    </location>
</feature>
<feature type="compositionally biased region" description="Polar residues" evidence="1">
    <location>
        <begin position="359"/>
        <end position="374"/>
    </location>
</feature>
<dbReference type="GO" id="GO:0031593">
    <property type="term" value="F:polyubiquitin modification-dependent protein binding"/>
    <property type="evidence" value="ECO:0007669"/>
    <property type="project" value="TreeGrafter"/>
</dbReference>
<dbReference type="PANTHER" id="PTHR21220">
    <property type="entry name" value="DNA-DEPENDENT METALLOPROTEASE SPRTN"/>
    <property type="match status" value="1"/>
</dbReference>
<dbReference type="PANTHER" id="PTHR21220:SF0">
    <property type="entry name" value="DNA-DEPENDENT METALLOPROTEASE SPRTN"/>
    <property type="match status" value="1"/>
</dbReference>
<feature type="compositionally biased region" description="Gly residues" evidence="1">
    <location>
        <begin position="425"/>
        <end position="451"/>
    </location>
</feature>
<dbReference type="OrthoDB" id="5236983at2759"/>
<dbReference type="SMART" id="SM00731">
    <property type="entry name" value="SprT"/>
    <property type="match status" value="1"/>
</dbReference>
<protein>
    <submittedName>
        <fullName evidence="2">Uncharacterized protein</fullName>
    </submittedName>
</protein>
<evidence type="ECO:0000313" key="3">
    <source>
        <dbReference type="Proteomes" id="UP000722791"/>
    </source>
</evidence>
<name>A0A8J4G847_9CHLO</name>
<dbReference type="EMBL" id="BNCQ01000010">
    <property type="protein sequence ID" value="GIM01868.1"/>
    <property type="molecule type" value="Genomic_DNA"/>
</dbReference>
<feature type="compositionally biased region" description="Gly residues" evidence="1">
    <location>
        <begin position="276"/>
        <end position="287"/>
    </location>
</feature>
<dbReference type="GO" id="GO:0003697">
    <property type="term" value="F:single-stranded DNA binding"/>
    <property type="evidence" value="ECO:0007669"/>
    <property type="project" value="InterPro"/>
</dbReference>
<dbReference type="InterPro" id="IPR006640">
    <property type="entry name" value="SprT-like_domain"/>
</dbReference>
<feature type="compositionally biased region" description="Low complexity" evidence="1">
    <location>
        <begin position="473"/>
        <end position="494"/>
    </location>
</feature>
<dbReference type="InterPro" id="IPR044245">
    <property type="entry name" value="Spartan"/>
</dbReference>